<feature type="transmembrane region" description="Helical" evidence="8">
    <location>
        <begin position="236"/>
        <end position="257"/>
    </location>
</feature>
<feature type="transmembrane region" description="Helical" evidence="8">
    <location>
        <begin position="287"/>
        <end position="309"/>
    </location>
</feature>
<evidence type="ECO:0000256" key="3">
    <source>
        <dbReference type="ARBA" id="ARBA00022679"/>
    </source>
</evidence>
<dbReference type="GO" id="GO:0071555">
    <property type="term" value="P:cell wall organization"/>
    <property type="evidence" value="ECO:0007669"/>
    <property type="project" value="TreeGrafter"/>
</dbReference>
<evidence type="ECO:0000256" key="1">
    <source>
        <dbReference type="ARBA" id="ARBA00004651"/>
    </source>
</evidence>
<keyword evidence="5 8" id="KW-1133">Transmembrane helix</keyword>
<dbReference type="InterPro" id="IPR000715">
    <property type="entry name" value="Glycosyl_transferase_4"/>
</dbReference>
<dbReference type="Proteomes" id="UP000321440">
    <property type="component" value="Unassembled WGS sequence"/>
</dbReference>
<evidence type="ECO:0000256" key="5">
    <source>
        <dbReference type="ARBA" id="ARBA00022989"/>
    </source>
</evidence>
<feature type="transmembrane region" description="Helical" evidence="8">
    <location>
        <begin position="6"/>
        <end position="28"/>
    </location>
</feature>
<reference evidence="9 10" key="1">
    <citation type="submission" date="2019-07" db="EMBL/GenBank/DDBJ databases">
        <title>Whole genome shotgun sequence of Alkalibacillus haloalkaliphilus NBRC 103110.</title>
        <authorList>
            <person name="Hosoyama A."/>
            <person name="Uohara A."/>
            <person name="Ohji S."/>
            <person name="Ichikawa N."/>
        </authorList>
    </citation>
    <scope>NUCLEOTIDE SEQUENCE [LARGE SCALE GENOMIC DNA]</scope>
    <source>
        <strain evidence="9 10">NBRC 103110</strain>
    </source>
</reference>
<accession>A0A511W6F5</accession>
<evidence type="ECO:0000256" key="2">
    <source>
        <dbReference type="ARBA" id="ARBA00022475"/>
    </source>
</evidence>
<keyword evidence="4 8" id="KW-0812">Transmembrane</keyword>
<dbReference type="InterPro" id="IPR018480">
    <property type="entry name" value="PNAcMuramoyl-5peptid_Trfase_CS"/>
</dbReference>
<sequence>MNFTILIISFIVALITALIMTPVVRKIAIKYRIVDCPDERKMHTEDKPYLGGIAIFSGVMVAYIMFWPDHEHQLAIIVGAFIMLLTGFFDDLFNLRPVYKLAGQGLAAVIIVSSGLLIERINIPLFGEIELNNLSIIVTIIWILAVSNAINLIDGLDGLAAGVTSIALSAILVMSFIEGNLAAAFLAIILLGSNLGFLYYNFNPAKIYMGDSGSLFLGYMVAIISMLGLFKNVALFSFIIPLMVVAVPIVDTLFTIVRRLKNGESIMTADRKHIHHQLIDAGLSHRAAVLVIYLFSGLFGALAIMFGYSPLGASILIAFLAFLLIHIIAEIVGLVLGGKQPVLSLLKKMVKKPTQKPEKRESH</sequence>
<feature type="transmembrane region" description="Helical" evidence="8">
    <location>
        <begin position="49"/>
        <end position="66"/>
    </location>
</feature>
<organism evidence="9 10">
    <name type="scientific">Alkalibacillus haloalkaliphilus</name>
    <dbReference type="NCBI Taxonomy" id="94136"/>
    <lineage>
        <taxon>Bacteria</taxon>
        <taxon>Bacillati</taxon>
        <taxon>Bacillota</taxon>
        <taxon>Bacilli</taxon>
        <taxon>Bacillales</taxon>
        <taxon>Bacillaceae</taxon>
        <taxon>Alkalibacillus</taxon>
    </lineage>
</organism>
<proteinExistence type="predicted"/>
<dbReference type="RefSeq" id="WP_307724926.1">
    <property type="nucleotide sequence ID" value="NZ_BJYA01000017.1"/>
</dbReference>
<evidence type="ECO:0000256" key="6">
    <source>
        <dbReference type="ARBA" id="ARBA00023136"/>
    </source>
</evidence>
<dbReference type="PROSITE" id="PS01348">
    <property type="entry name" value="MRAY_2"/>
    <property type="match status" value="1"/>
</dbReference>
<gene>
    <name evidence="9" type="ORF">AHA02nite_24550</name>
</gene>
<dbReference type="PANTHER" id="PTHR22926">
    <property type="entry name" value="PHOSPHO-N-ACETYLMURAMOYL-PENTAPEPTIDE-TRANSFERASE"/>
    <property type="match status" value="1"/>
</dbReference>
<feature type="transmembrane region" description="Helical" evidence="8">
    <location>
        <begin position="315"/>
        <end position="338"/>
    </location>
</feature>
<keyword evidence="3 9" id="KW-0808">Transferase</keyword>
<dbReference type="GO" id="GO:0005886">
    <property type="term" value="C:plasma membrane"/>
    <property type="evidence" value="ECO:0007669"/>
    <property type="project" value="UniProtKB-SubCell"/>
</dbReference>
<feature type="binding site" evidence="7">
    <location>
        <position position="211"/>
    </location>
    <ligand>
        <name>Mg(2+)</name>
        <dbReference type="ChEBI" id="CHEBI:18420"/>
    </ligand>
</feature>
<comment type="caution">
    <text evidence="9">The sequence shown here is derived from an EMBL/GenBank/DDBJ whole genome shotgun (WGS) entry which is preliminary data.</text>
</comment>
<evidence type="ECO:0000256" key="8">
    <source>
        <dbReference type="SAM" id="Phobius"/>
    </source>
</evidence>
<name>A0A511W6F5_9BACI</name>
<dbReference type="CDD" id="cd06853">
    <property type="entry name" value="GT_WecA_like"/>
    <property type="match status" value="1"/>
</dbReference>
<feature type="transmembrane region" description="Helical" evidence="8">
    <location>
        <begin position="133"/>
        <end position="152"/>
    </location>
</feature>
<evidence type="ECO:0000313" key="9">
    <source>
        <dbReference type="EMBL" id="GEN46679.1"/>
    </source>
</evidence>
<dbReference type="GO" id="GO:0016780">
    <property type="term" value="F:phosphotransferase activity, for other substituted phosphate groups"/>
    <property type="evidence" value="ECO:0007669"/>
    <property type="project" value="InterPro"/>
</dbReference>
<keyword evidence="2" id="KW-1003">Cell membrane</keyword>
<feature type="binding site" evidence="7">
    <location>
        <position position="151"/>
    </location>
    <ligand>
        <name>Mg(2+)</name>
        <dbReference type="ChEBI" id="CHEBI:18420"/>
    </ligand>
</feature>
<comment type="cofactor">
    <cofactor evidence="7">
        <name>Mg(2+)</name>
        <dbReference type="ChEBI" id="CHEBI:18420"/>
    </cofactor>
</comment>
<dbReference type="PANTHER" id="PTHR22926:SF3">
    <property type="entry name" value="UNDECAPRENYL-PHOSPHATE ALPHA-N-ACETYLGLUCOSAMINYL 1-PHOSPHATE TRANSFERASE"/>
    <property type="match status" value="1"/>
</dbReference>
<dbReference type="GO" id="GO:0009103">
    <property type="term" value="P:lipopolysaccharide biosynthetic process"/>
    <property type="evidence" value="ECO:0007669"/>
    <property type="project" value="TreeGrafter"/>
</dbReference>
<feature type="transmembrane region" description="Helical" evidence="8">
    <location>
        <begin position="101"/>
        <end position="121"/>
    </location>
</feature>
<dbReference type="Pfam" id="PF00953">
    <property type="entry name" value="Glycos_transf_4"/>
    <property type="match status" value="1"/>
</dbReference>
<protein>
    <submittedName>
        <fullName evidence="9">Undecaprenyl-phosphate alpha-N-acetylglucosaminyl 1-phosphate transferase</fullName>
    </submittedName>
</protein>
<evidence type="ECO:0000256" key="7">
    <source>
        <dbReference type="PIRSR" id="PIRSR600715-1"/>
    </source>
</evidence>
<evidence type="ECO:0000256" key="4">
    <source>
        <dbReference type="ARBA" id="ARBA00022692"/>
    </source>
</evidence>
<dbReference type="EMBL" id="BJYA01000017">
    <property type="protein sequence ID" value="GEN46679.1"/>
    <property type="molecule type" value="Genomic_DNA"/>
</dbReference>
<comment type="subcellular location">
    <subcellularLocation>
        <location evidence="1">Cell membrane</location>
        <topology evidence="1">Multi-pass membrane protein</topology>
    </subcellularLocation>
</comment>
<feature type="transmembrane region" description="Helical" evidence="8">
    <location>
        <begin position="183"/>
        <end position="202"/>
    </location>
</feature>
<dbReference type="GO" id="GO:0046872">
    <property type="term" value="F:metal ion binding"/>
    <property type="evidence" value="ECO:0007669"/>
    <property type="project" value="UniProtKB-KW"/>
</dbReference>
<keyword evidence="6 8" id="KW-0472">Membrane</keyword>
<keyword evidence="7" id="KW-0479">Metal-binding</keyword>
<feature type="transmembrane region" description="Helical" evidence="8">
    <location>
        <begin position="72"/>
        <end position="89"/>
    </location>
</feature>
<keyword evidence="7" id="KW-0460">Magnesium</keyword>
<evidence type="ECO:0000313" key="10">
    <source>
        <dbReference type="Proteomes" id="UP000321440"/>
    </source>
</evidence>
<dbReference type="GO" id="GO:0044038">
    <property type="term" value="P:cell wall macromolecule biosynthetic process"/>
    <property type="evidence" value="ECO:0007669"/>
    <property type="project" value="TreeGrafter"/>
</dbReference>
<keyword evidence="10" id="KW-1185">Reference proteome</keyword>
<dbReference type="AlphaFoldDB" id="A0A511W6F5"/>
<feature type="transmembrane region" description="Helical" evidence="8">
    <location>
        <begin position="214"/>
        <end position="230"/>
    </location>
</feature>
<feature type="transmembrane region" description="Helical" evidence="8">
    <location>
        <begin position="159"/>
        <end position="177"/>
    </location>
</feature>